<evidence type="ECO:0000256" key="4">
    <source>
        <dbReference type="ARBA" id="ARBA00022989"/>
    </source>
</evidence>
<dbReference type="PANTHER" id="PTHR30250:SF11">
    <property type="entry name" value="O-ANTIGEN TRANSPORTER-RELATED"/>
    <property type="match status" value="1"/>
</dbReference>
<feature type="transmembrane region" description="Helical" evidence="7">
    <location>
        <begin position="314"/>
        <end position="332"/>
    </location>
</feature>
<comment type="caution">
    <text evidence="8">The sequence shown here is derived from an EMBL/GenBank/DDBJ whole genome shotgun (WGS) entry which is preliminary data.</text>
</comment>
<feature type="transmembrane region" description="Helical" evidence="7">
    <location>
        <begin position="352"/>
        <end position="370"/>
    </location>
</feature>
<protein>
    <recommendedName>
        <fullName evidence="10">Polysaccharide biosynthesis protein</fullName>
    </recommendedName>
</protein>
<dbReference type="InterPro" id="IPR050833">
    <property type="entry name" value="Poly_Biosynth_Transport"/>
</dbReference>
<organism evidence="8 9">
    <name type="scientific">Paractinoplanes toevensis</name>
    <dbReference type="NCBI Taxonomy" id="571911"/>
    <lineage>
        <taxon>Bacteria</taxon>
        <taxon>Bacillati</taxon>
        <taxon>Actinomycetota</taxon>
        <taxon>Actinomycetes</taxon>
        <taxon>Micromonosporales</taxon>
        <taxon>Micromonosporaceae</taxon>
        <taxon>Paractinoplanes</taxon>
    </lineage>
</organism>
<keyword evidence="5 7" id="KW-0472">Membrane</keyword>
<dbReference type="GO" id="GO:0005886">
    <property type="term" value="C:plasma membrane"/>
    <property type="evidence" value="ECO:0007669"/>
    <property type="project" value="UniProtKB-SubCell"/>
</dbReference>
<dbReference type="AlphaFoldDB" id="A0A919W2W3"/>
<dbReference type="EMBL" id="BOQN01000051">
    <property type="protein sequence ID" value="GIM92089.1"/>
    <property type="molecule type" value="Genomic_DNA"/>
</dbReference>
<feature type="transmembrane region" description="Helical" evidence="7">
    <location>
        <begin position="54"/>
        <end position="77"/>
    </location>
</feature>
<evidence type="ECO:0000256" key="1">
    <source>
        <dbReference type="ARBA" id="ARBA00004651"/>
    </source>
</evidence>
<evidence type="ECO:0000256" key="6">
    <source>
        <dbReference type="SAM" id="MobiDB-lite"/>
    </source>
</evidence>
<keyword evidence="3 7" id="KW-0812">Transmembrane</keyword>
<dbReference type="Proteomes" id="UP000677082">
    <property type="component" value="Unassembled WGS sequence"/>
</dbReference>
<name>A0A919W2W3_9ACTN</name>
<feature type="transmembrane region" description="Helical" evidence="7">
    <location>
        <begin position="382"/>
        <end position="399"/>
    </location>
</feature>
<evidence type="ECO:0000256" key="2">
    <source>
        <dbReference type="ARBA" id="ARBA00022475"/>
    </source>
</evidence>
<gene>
    <name evidence="8" type="ORF">Ato02nite_038820</name>
</gene>
<feature type="transmembrane region" description="Helical" evidence="7">
    <location>
        <begin position="405"/>
        <end position="428"/>
    </location>
</feature>
<keyword evidence="4 7" id="KW-1133">Transmembrane helix</keyword>
<feature type="transmembrane region" description="Helical" evidence="7">
    <location>
        <begin position="246"/>
        <end position="272"/>
    </location>
</feature>
<reference evidence="8 9" key="1">
    <citation type="submission" date="2021-03" db="EMBL/GenBank/DDBJ databases">
        <title>Whole genome shotgun sequence of Actinoplanes toevensis NBRC 105298.</title>
        <authorList>
            <person name="Komaki H."/>
            <person name="Tamura T."/>
        </authorList>
    </citation>
    <scope>NUCLEOTIDE SEQUENCE [LARGE SCALE GENOMIC DNA]</scope>
    <source>
        <strain evidence="8 9">NBRC 105298</strain>
    </source>
</reference>
<feature type="transmembrane region" description="Helical" evidence="7">
    <location>
        <begin position="278"/>
        <end position="302"/>
    </location>
</feature>
<sequence>MDSSPGMRGSLTALGRAGLAVTAANVLANLLAYLAPVLGARRLAPADLGALATALALVAIATMPGIGLQTAVAVAVARAGGGVVAAARPARLTALACGGAILLATPLLAAGLRLPLLVPPLLAAMTVPAVLAGRPLGALQGSERFGRLGFGTVLLAVGRYGGVLAGLIAGLSLTGTLALGALVAWSVPLTLSRLLGPPPTAESAGTRPGAGAEADGAPPTAAGPESSAEVGVGRAEAAAGVLRGRAVFAAASASLAILVASYADLILARWLLPAGESGAYAVGAVLTRAAIWAPQVVTIVALPRLVRGGAALRVGLGLIGLAGTVLVGGAAVAGDALVRAVGGGRYAALGELAPYFVLVGGLYAVTVLLLNARIAAGARRPAAGVWAVVAGLAVVVAIARPATVGQLLACAVGAAAAGVLVTGAAVWWRRAAFTVDR</sequence>
<dbReference type="PANTHER" id="PTHR30250">
    <property type="entry name" value="PST FAMILY PREDICTED COLANIC ACID TRANSPORTER"/>
    <property type="match status" value="1"/>
</dbReference>
<evidence type="ECO:0000256" key="7">
    <source>
        <dbReference type="SAM" id="Phobius"/>
    </source>
</evidence>
<evidence type="ECO:0000313" key="8">
    <source>
        <dbReference type="EMBL" id="GIM92089.1"/>
    </source>
</evidence>
<feature type="transmembrane region" description="Helical" evidence="7">
    <location>
        <begin position="12"/>
        <end position="34"/>
    </location>
</feature>
<evidence type="ECO:0000256" key="3">
    <source>
        <dbReference type="ARBA" id="ARBA00022692"/>
    </source>
</evidence>
<feature type="transmembrane region" description="Helical" evidence="7">
    <location>
        <begin position="167"/>
        <end position="187"/>
    </location>
</feature>
<evidence type="ECO:0000256" key="5">
    <source>
        <dbReference type="ARBA" id="ARBA00023136"/>
    </source>
</evidence>
<feature type="transmembrane region" description="Helical" evidence="7">
    <location>
        <begin position="89"/>
        <end position="110"/>
    </location>
</feature>
<accession>A0A919W2W3</accession>
<keyword evidence="9" id="KW-1185">Reference proteome</keyword>
<evidence type="ECO:0008006" key="10">
    <source>
        <dbReference type="Google" id="ProtNLM"/>
    </source>
</evidence>
<comment type="subcellular location">
    <subcellularLocation>
        <location evidence="1">Cell membrane</location>
        <topology evidence="1">Multi-pass membrane protein</topology>
    </subcellularLocation>
</comment>
<feature type="compositionally biased region" description="Low complexity" evidence="6">
    <location>
        <begin position="209"/>
        <end position="229"/>
    </location>
</feature>
<keyword evidence="2" id="KW-1003">Cell membrane</keyword>
<proteinExistence type="predicted"/>
<evidence type="ECO:0000313" key="9">
    <source>
        <dbReference type="Proteomes" id="UP000677082"/>
    </source>
</evidence>
<feature type="region of interest" description="Disordered" evidence="6">
    <location>
        <begin position="198"/>
        <end position="229"/>
    </location>
</feature>
<dbReference type="RefSeq" id="WP_213007978.1">
    <property type="nucleotide sequence ID" value="NZ_BOQN01000051.1"/>
</dbReference>